<dbReference type="InterPro" id="IPR006528">
    <property type="entry name" value="Phage_head_morphogenesis_dom"/>
</dbReference>
<evidence type="ECO:0000313" key="2">
    <source>
        <dbReference type="EMBL" id="CAB5156644.1"/>
    </source>
</evidence>
<dbReference type="NCBIfam" id="TIGR01641">
    <property type="entry name" value="phageSPP1_gp7"/>
    <property type="match status" value="1"/>
</dbReference>
<protein>
    <submittedName>
        <fullName evidence="2">Phage head morphogenesis domain</fullName>
    </submittedName>
</protein>
<organism evidence="2">
    <name type="scientific">uncultured Caudovirales phage</name>
    <dbReference type="NCBI Taxonomy" id="2100421"/>
    <lineage>
        <taxon>Viruses</taxon>
        <taxon>Duplodnaviria</taxon>
        <taxon>Heunggongvirae</taxon>
        <taxon>Uroviricota</taxon>
        <taxon>Caudoviricetes</taxon>
        <taxon>Peduoviridae</taxon>
        <taxon>Maltschvirus</taxon>
        <taxon>Maltschvirus maltsch</taxon>
    </lineage>
</organism>
<gene>
    <name evidence="2" type="ORF">UFOVP150_82</name>
</gene>
<evidence type="ECO:0000259" key="1">
    <source>
        <dbReference type="Pfam" id="PF04233"/>
    </source>
</evidence>
<name>A0A6J7WAG2_9CAUD</name>
<dbReference type="EMBL" id="LR798199">
    <property type="protein sequence ID" value="CAB5156644.1"/>
    <property type="molecule type" value="Genomic_DNA"/>
</dbReference>
<reference evidence="2" key="1">
    <citation type="submission" date="2020-05" db="EMBL/GenBank/DDBJ databases">
        <authorList>
            <person name="Chiriac C."/>
            <person name="Salcher M."/>
            <person name="Ghai R."/>
            <person name="Kavagutti S V."/>
        </authorList>
    </citation>
    <scope>NUCLEOTIDE SEQUENCE</scope>
</reference>
<proteinExistence type="predicted"/>
<accession>A0A6J7WAG2</accession>
<sequence>MKLLTPKRERWAQSRGNVTFKGLPLYVPLSVEKRYEAEILNLLKAVHLYVMQSIEGLYDSDAAEEYFAQDASMSGAAKKAMAKLQDKASKHIKDGATAISIKMMSSVNKDSKIKLSASIKELSGGMNVKLPEMPGDMKDIFEATIQQNVGLIKSVGDQYLSRVEGIVMRSITEGKAGIESDLQKEFDVSKRRARLIAMDQTRKAYNTVNVERSKSLGITKGIWVHTAGSKEPRHRHKDYNGKEFNLADGAPVGNNNEFVQPGQEINCRCTFIPVLEFGED</sequence>
<feature type="domain" description="Phage head morphogenesis" evidence="1">
    <location>
        <begin position="164"/>
        <end position="272"/>
    </location>
</feature>
<dbReference type="Pfam" id="PF04233">
    <property type="entry name" value="Phage_Mu_F"/>
    <property type="match status" value="1"/>
</dbReference>